<evidence type="ECO:0000256" key="3">
    <source>
        <dbReference type="ARBA" id="ARBA00022448"/>
    </source>
</evidence>
<comment type="similarity">
    <text evidence="2 10">Belongs to the SecG family.</text>
</comment>
<comment type="function">
    <text evidence="10">Involved in protein export. Participates in an early event of protein translocation.</text>
</comment>
<evidence type="ECO:0000256" key="2">
    <source>
        <dbReference type="ARBA" id="ARBA00008445"/>
    </source>
</evidence>
<keyword evidence="12" id="KW-1185">Reference proteome</keyword>
<sequence>MTIFLTAILFILAVLLIVLVLIQPDKSHGLASSFGGGAASSYFGVSNDGGPLARATEIVAALFVIVALVLYVMGNK</sequence>
<keyword evidence="3 10" id="KW-0813">Transport</keyword>
<keyword evidence="4 10" id="KW-1003">Cell membrane</keyword>
<evidence type="ECO:0000256" key="7">
    <source>
        <dbReference type="ARBA" id="ARBA00022989"/>
    </source>
</evidence>
<proteinExistence type="inferred from homology"/>
<dbReference type="AlphaFoldDB" id="A0AAU9DST6"/>
<gene>
    <name evidence="11" type="ORF">HLVA_07080</name>
</gene>
<dbReference type="GO" id="GO:0065002">
    <property type="term" value="P:intracellular protein transmembrane transport"/>
    <property type="evidence" value="ECO:0007669"/>
    <property type="project" value="TreeGrafter"/>
</dbReference>
<dbReference type="PRINTS" id="PR01651">
    <property type="entry name" value="SECGEXPORT"/>
</dbReference>
<dbReference type="PANTHER" id="PTHR34182:SF1">
    <property type="entry name" value="PROTEIN-EXPORT MEMBRANE PROTEIN SECG"/>
    <property type="match status" value="1"/>
</dbReference>
<dbReference type="KEGG" id="haby:HLVA_07080"/>
<evidence type="ECO:0000256" key="8">
    <source>
        <dbReference type="ARBA" id="ARBA00023010"/>
    </source>
</evidence>
<keyword evidence="6 10" id="KW-0653">Protein transport</keyword>
<dbReference type="GO" id="GO:0005886">
    <property type="term" value="C:plasma membrane"/>
    <property type="evidence" value="ECO:0007669"/>
    <property type="project" value="UniProtKB-SubCell"/>
</dbReference>
<reference evidence="11 12" key="1">
    <citation type="submission" date="2022-11" db="EMBL/GenBank/DDBJ databases">
        <title>Haliovirga abyssi gen. nov., sp. nov., a mesophilic fermentative bacterium isolated from the Iheya North hydrothermal field and the proposal of Haliovirgaceae fam. nov.</title>
        <authorList>
            <person name="Miyazaki U."/>
            <person name="Tame A."/>
            <person name="Miyazaki J."/>
            <person name="Takai K."/>
            <person name="Sawayama S."/>
            <person name="Kitajima M."/>
            <person name="Okamoto A."/>
            <person name="Nakagawa S."/>
        </authorList>
    </citation>
    <scope>NUCLEOTIDE SEQUENCE [LARGE SCALE GENOMIC DNA]</scope>
    <source>
        <strain evidence="11 12">IC12</strain>
    </source>
</reference>
<evidence type="ECO:0000256" key="10">
    <source>
        <dbReference type="RuleBase" id="RU365087"/>
    </source>
</evidence>
<keyword evidence="7 10" id="KW-1133">Transmembrane helix</keyword>
<keyword evidence="8 10" id="KW-0811">Translocation</keyword>
<organism evidence="11 12">
    <name type="scientific">Haliovirga abyssi</name>
    <dbReference type="NCBI Taxonomy" id="2996794"/>
    <lineage>
        <taxon>Bacteria</taxon>
        <taxon>Fusobacteriati</taxon>
        <taxon>Fusobacteriota</taxon>
        <taxon>Fusobacteriia</taxon>
        <taxon>Fusobacteriales</taxon>
        <taxon>Haliovirgaceae</taxon>
        <taxon>Haliovirga</taxon>
    </lineage>
</organism>
<dbReference type="Pfam" id="PF03840">
    <property type="entry name" value="SecG"/>
    <property type="match status" value="1"/>
</dbReference>
<feature type="transmembrane region" description="Helical" evidence="10">
    <location>
        <begin position="53"/>
        <end position="73"/>
    </location>
</feature>
<evidence type="ECO:0000256" key="6">
    <source>
        <dbReference type="ARBA" id="ARBA00022927"/>
    </source>
</evidence>
<evidence type="ECO:0000313" key="11">
    <source>
        <dbReference type="EMBL" id="BDU50139.1"/>
    </source>
</evidence>
<accession>A0AAU9DST6</accession>
<evidence type="ECO:0000256" key="9">
    <source>
        <dbReference type="ARBA" id="ARBA00023136"/>
    </source>
</evidence>
<dbReference type="PANTHER" id="PTHR34182">
    <property type="entry name" value="PROTEIN-EXPORT MEMBRANE PROTEIN SECG"/>
    <property type="match status" value="1"/>
</dbReference>
<dbReference type="RefSeq" id="WP_307905075.1">
    <property type="nucleotide sequence ID" value="NZ_AP027059.1"/>
</dbReference>
<dbReference type="GO" id="GO:0009306">
    <property type="term" value="P:protein secretion"/>
    <property type="evidence" value="ECO:0007669"/>
    <property type="project" value="UniProtKB-UniRule"/>
</dbReference>
<dbReference type="GO" id="GO:0043952">
    <property type="term" value="P:protein transport by the Sec complex"/>
    <property type="evidence" value="ECO:0007669"/>
    <property type="project" value="TreeGrafter"/>
</dbReference>
<dbReference type="GO" id="GO:0015450">
    <property type="term" value="F:protein-transporting ATPase activity"/>
    <property type="evidence" value="ECO:0007669"/>
    <property type="project" value="UniProtKB-UniRule"/>
</dbReference>
<name>A0AAU9DST6_9FUSO</name>
<dbReference type="Proteomes" id="UP001321582">
    <property type="component" value="Chromosome"/>
</dbReference>
<dbReference type="NCBIfam" id="TIGR00810">
    <property type="entry name" value="secG"/>
    <property type="match status" value="1"/>
</dbReference>
<evidence type="ECO:0000256" key="1">
    <source>
        <dbReference type="ARBA" id="ARBA00004651"/>
    </source>
</evidence>
<dbReference type="InterPro" id="IPR004692">
    <property type="entry name" value="SecG"/>
</dbReference>
<keyword evidence="9 10" id="KW-0472">Membrane</keyword>
<evidence type="ECO:0000313" key="12">
    <source>
        <dbReference type="Proteomes" id="UP001321582"/>
    </source>
</evidence>
<dbReference type="EMBL" id="AP027059">
    <property type="protein sequence ID" value="BDU50139.1"/>
    <property type="molecule type" value="Genomic_DNA"/>
</dbReference>
<protein>
    <recommendedName>
        <fullName evidence="10">Protein-export membrane protein SecG</fullName>
    </recommendedName>
</protein>
<comment type="subcellular location">
    <subcellularLocation>
        <location evidence="1 10">Cell membrane</location>
        <topology evidence="1 10">Multi-pass membrane protein</topology>
    </subcellularLocation>
</comment>
<keyword evidence="5 10" id="KW-0812">Transmembrane</keyword>
<evidence type="ECO:0000256" key="4">
    <source>
        <dbReference type="ARBA" id="ARBA00022475"/>
    </source>
</evidence>
<comment type="caution">
    <text evidence="10">Lacks conserved residue(s) required for the propagation of feature annotation.</text>
</comment>
<evidence type="ECO:0000256" key="5">
    <source>
        <dbReference type="ARBA" id="ARBA00022692"/>
    </source>
</evidence>